<keyword evidence="8" id="KW-1185">Reference proteome</keyword>
<evidence type="ECO:0000256" key="5">
    <source>
        <dbReference type="ARBA" id="ARBA00023204"/>
    </source>
</evidence>
<evidence type="ECO:0000256" key="2">
    <source>
        <dbReference type="ARBA" id="ARBA00022759"/>
    </source>
</evidence>
<keyword evidence="1" id="KW-0540">Nuclease</keyword>
<accession>G8UME0</accession>
<dbReference type="KEGG" id="tfo:BFO_0623"/>
<keyword evidence="2 7" id="KW-0255">Endonuclease</keyword>
<keyword evidence="5" id="KW-0234">DNA repair</keyword>
<dbReference type="Proteomes" id="UP000005436">
    <property type="component" value="Chromosome"/>
</dbReference>
<dbReference type="NCBIfam" id="TIGR00632">
    <property type="entry name" value="vsr"/>
    <property type="match status" value="1"/>
</dbReference>
<dbReference type="InterPro" id="IPR004603">
    <property type="entry name" value="DNA_mismatch_endonuc_vsr"/>
</dbReference>
<dbReference type="EC" id="3.1.-.-" evidence="7"/>
<organism evidence="7 8">
    <name type="scientific">Tannerella forsythia (strain ATCC 43037 / JCM 10827 / CCUG 21028 A / KCTC 5666 / FDC 338)</name>
    <name type="common">Bacteroides forsythus</name>
    <dbReference type="NCBI Taxonomy" id="203275"/>
    <lineage>
        <taxon>Bacteria</taxon>
        <taxon>Pseudomonadati</taxon>
        <taxon>Bacteroidota</taxon>
        <taxon>Bacteroidia</taxon>
        <taxon>Bacteroidales</taxon>
        <taxon>Tannerellaceae</taxon>
        <taxon>Tannerella</taxon>
    </lineage>
</organism>
<dbReference type="InterPro" id="IPR011335">
    <property type="entry name" value="Restrct_endonuc-II-like"/>
</dbReference>
<dbReference type="CDD" id="cd00221">
    <property type="entry name" value="Vsr"/>
    <property type="match status" value="1"/>
</dbReference>
<dbReference type="GO" id="GO:0016787">
    <property type="term" value="F:hydrolase activity"/>
    <property type="evidence" value="ECO:0007669"/>
    <property type="project" value="UniProtKB-KW"/>
</dbReference>
<dbReference type="SUPFAM" id="SSF52980">
    <property type="entry name" value="Restriction endonuclease-like"/>
    <property type="match status" value="1"/>
</dbReference>
<dbReference type="Gene3D" id="3.40.960.10">
    <property type="entry name" value="VSR Endonuclease"/>
    <property type="match status" value="1"/>
</dbReference>
<evidence type="ECO:0000313" key="7">
    <source>
        <dbReference type="EMBL" id="AEW20494.1"/>
    </source>
</evidence>
<sequence length="165" mass="19662">MQERYSLMDIWNKEKRSECMSRIRSKNTKPELALRKALFARGFRYRVNDKKLLGKPDIVLPKYKTVIFIHGCFWHGHEDCKYAYIPKTNTKFWIDKITSNAERDKVNAEKLTALGWNVLAVWECEIRHTHKQNLTPLIDRVEAEILVNMTKKISMKFYQERANEI</sequence>
<evidence type="ECO:0000256" key="3">
    <source>
        <dbReference type="ARBA" id="ARBA00022763"/>
    </source>
</evidence>
<evidence type="ECO:0000256" key="4">
    <source>
        <dbReference type="ARBA" id="ARBA00022801"/>
    </source>
</evidence>
<keyword evidence="3" id="KW-0227">DNA damage</keyword>
<evidence type="ECO:0000313" key="8">
    <source>
        <dbReference type="Proteomes" id="UP000005436"/>
    </source>
</evidence>
<proteinExistence type="inferred from homology"/>
<dbReference type="GO" id="GO:0004519">
    <property type="term" value="F:endonuclease activity"/>
    <property type="evidence" value="ECO:0007669"/>
    <property type="project" value="UniProtKB-KW"/>
</dbReference>
<dbReference type="EMBL" id="CP003191">
    <property type="protein sequence ID" value="AEW20494.1"/>
    <property type="molecule type" value="Genomic_DNA"/>
</dbReference>
<dbReference type="AlphaFoldDB" id="G8UME0"/>
<dbReference type="PATRIC" id="fig|203275.8.peg.556"/>
<reference evidence="8" key="1">
    <citation type="submission" date="2011-12" db="EMBL/GenBank/DDBJ databases">
        <title>Complete sequence of Tannerella forsythia ATCC 43037.</title>
        <authorList>
            <person name="Dewhirst F."/>
            <person name="Tanner A."/>
            <person name="Izard J."/>
            <person name="Brinkac L."/>
            <person name="Durkin A.S."/>
            <person name="Hostetler J."/>
            <person name="Shetty J."/>
            <person name="Torralba M."/>
            <person name="Gill S."/>
            <person name="Nelson K."/>
        </authorList>
    </citation>
    <scope>NUCLEOTIDE SEQUENCE [LARGE SCALE GENOMIC DNA]</scope>
    <source>
        <strain evidence="8">ATCC 43037 / JCM 10827 / CCUG 33226 / KCTC 5666 / FDC 338</strain>
    </source>
</reference>
<dbReference type="HOGENOM" id="CLU_111913_1_1_10"/>
<keyword evidence="4 7" id="KW-0378">Hydrolase</keyword>
<protein>
    <submittedName>
        <fullName evidence="7">DNA mismatch endonuclease Vsr</fullName>
        <ecNumber evidence="7">3.1.-.-</ecNumber>
    </submittedName>
</protein>
<name>G8UME0_TANFA</name>
<comment type="similarity">
    <text evidence="6">Belongs to the Vsr family.</text>
</comment>
<evidence type="ECO:0000256" key="1">
    <source>
        <dbReference type="ARBA" id="ARBA00022722"/>
    </source>
</evidence>
<dbReference type="eggNOG" id="COG3727">
    <property type="taxonomic scope" value="Bacteria"/>
</dbReference>
<dbReference type="STRING" id="203275.BFO_0623"/>
<gene>
    <name evidence="7" type="primary">vsr</name>
    <name evidence="7" type="ordered locus">BFO_0623</name>
</gene>
<evidence type="ECO:0000256" key="6">
    <source>
        <dbReference type="ARBA" id="ARBA00029466"/>
    </source>
</evidence>
<dbReference type="GO" id="GO:0006298">
    <property type="term" value="P:mismatch repair"/>
    <property type="evidence" value="ECO:0007669"/>
    <property type="project" value="InterPro"/>
</dbReference>
<dbReference type="Pfam" id="PF03852">
    <property type="entry name" value="Vsr"/>
    <property type="match status" value="1"/>
</dbReference>